<keyword evidence="1" id="KW-0732">Signal</keyword>
<dbReference type="PANTHER" id="PTHR22803">
    <property type="entry name" value="MANNOSE, PHOSPHOLIPASE, LECTIN RECEPTOR RELATED"/>
    <property type="match status" value="1"/>
</dbReference>
<dbReference type="PROSITE" id="PS50041">
    <property type="entry name" value="C_TYPE_LECTIN_2"/>
    <property type="match status" value="1"/>
</dbReference>
<feature type="domain" description="C-type lectin" evidence="2">
    <location>
        <begin position="176"/>
        <end position="285"/>
    </location>
</feature>
<dbReference type="GeneID" id="139355190"/>
<dbReference type="SUPFAM" id="SSF56436">
    <property type="entry name" value="C-type lectin-like"/>
    <property type="match status" value="1"/>
</dbReference>
<organism evidence="3 4">
    <name type="scientific">Drosophila suzukii</name>
    <name type="common">Spotted-wing drosophila fruit fly</name>
    <dbReference type="NCBI Taxonomy" id="28584"/>
    <lineage>
        <taxon>Eukaryota</taxon>
        <taxon>Metazoa</taxon>
        <taxon>Ecdysozoa</taxon>
        <taxon>Arthropoda</taxon>
        <taxon>Hexapoda</taxon>
        <taxon>Insecta</taxon>
        <taxon>Pterygota</taxon>
        <taxon>Neoptera</taxon>
        <taxon>Endopterygota</taxon>
        <taxon>Diptera</taxon>
        <taxon>Brachycera</taxon>
        <taxon>Muscomorpha</taxon>
        <taxon>Ephydroidea</taxon>
        <taxon>Drosophilidae</taxon>
        <taxon>Drosophila</taxon>
        <taxon>Sophophora</taxon>
    </lineage>
</organism>
<dbReference type="RefSeq" id="XP_070855674.1">
    <property type="nucleotide sequence ID" value="XM_070999573.1"/>
</dbReference>
<dbReference type="InterPro" id="IPR050111">
    <property type="entry name" value="C-type_lectin/snaclec_domain"/>
</dbReference>
<evidence type="ECO:0000313" key="3">
    <source>
        <dbReference type="Proteomes" id="UP001652628"/>
    </source>
</evidence>
<reference evidence="4" key="2">
    <citation type="submission" date="2025-08" db="UniProtKB">
        <authorList>
            <consortium name="RefSeq"/>
        </authorList>
    </citation>
    <scope>IDENTIFICATION</scope>
</reference>
<reference evidence="3" key="1">
    <citation type="submission" date="2025-05" db="UniProtKB">
        <authorList>
            <consortium name="RefSeq"/>
        </authorList>
    </citation>
    <scope>NUCLEOTIDE SEQUENCE [LARGE SCALE GENOMIC DNA]</scope>
</reference>
<protein>
    <submittedName>
        <fullName evidence="4">Mannose-binding protein-like</fullName>
    </submittedName>
</protein>
<accession>A0ABM4U0C5</accession>
<dbReference type="InterPro" id="IPR001304">
    <property type="entry name" value="C-type_lectin-like"/>
</dbReference>
<keyword evidence="3" id="KW-1185">Reference proteome</keyword>
<dbReference type="CDD" id="cd00037">
    <property type="entry name" value="CLECT"/>
    <property type="match status" value="1"/>
</dbReference>
<dbReference type="Pfam" id="PF00059">
    <property type="entry name" value="Lectin_C"/>
    <property type="match status" value="1"/>
</dbReference>
<proteinExistence type="predicted"/>
<dbReference type="Gene3D" id="3.10.100.10">
    <property type="entry name" value="Mannose-Binding Protein A, subunit A"/>
    <property type="match status" value="1"/>
</dbReference>
<evidence type="ECO:0000313" key="4">
    <source>
        <dbReference type="RefSeq" id="XP_070855674.1"/>
    </source>
</evidence>
<feature type="signal peptide" evidence="1">
    <location>
        <begin position="1"/>
        <end position="16"/>
    </location>
</feature>
<gene>
    <name evidence="4" type="primary">LOC139355190</name>
</gene>
<sequence>MLAAIFFYVLVTGSHCGSLAVSQNIPGPGSESVDFGTRCNGHCFSRMKTVMDFVAVNQDRWNTCQEITTNVTRADQNQIQIQLTSLQDAVTNVRASQEFQNGKLDRMDSQQIAMQESLRNIIPQNFVDMLSRSEAHLIAIESKLQTMQTILDNKLRALEGKLSSFIRKVIPPVFQLIGKRYFYIEERNEKTWVAANSTCREMGGYLASIKNEEEWSLLSGKLKDRTFYWLGIHEQLTRSNFVSVASDKEVPFFNWKPGEPLYVDDSMHCVLINSGLMHVDPCNKESFLFICQADDEVKIL</sequence>
<dbReference type="Proteomes" id="UP001652628">
    <property type="component" value="Chromosome 2L"/>
</dbReference>
<name>A0ABM4U0C5_DROSZ</name>
<feature type="chain" id="PRO_5045158572" evidence="1">
    <location>
        <begin position="17"/>
        <end position="300"/>
    </location>
</feature>
<evidence type="ECO:0000259" key="2">
    <source>
        <dbReference type="PROSITE" id="PS50041"/>
    </source>
</evidence>
<dbReference type="SMART" id="SM00034">
    <property type="entry name" value="CLECT"/>
    <property type="match status" value="1"/>
</dbReference>
<evidence type="ECO:0000256" key="1">
    <source>
        <dbReference type="SAM" id="SignalP"/>
    </source>
</evidence>
<dbReference type="InterPro" id="IPR016186">
    <property type="entry name" value="C-type_lectin-like/link_sf"/>
</dbReference>
<dbReference type="InterPro" id="IPR016187">
    <property type="entry name" value="CTDL_fold"/>
</dbReference>